<dbReference type="PANTHER" id="PTHR30126:SF64">
    <property type="entry name" value="HTH-TYPE TRANSCRIPTIONAL REGULATOR CITR"/>
    <property type="match status" value="1"/>
</dbReference>
<evidence type="ECO:0000256" key="1">
    <source>
        <dbReference type="ARBA" id="ARBA00009437"/>
    </source>
</evidence>
<keyword evidence="7" id="KW-1185">Reference proteome</keyword>
<dbReference type="OrthoDB" id="9778774at2"/>
<dbReference type="GO" id="GO:0000976">
    <property type="term" value="F:transcription cis-regulatory region binding"/>
    <property type="evidence" value="ECO:0007669"/>
    <property type="project" value="TreeGrafter"/>
</dbReference>
<evidence type="ECO:0000313" key="6">
    <source>
        <dbReference type="EMBL" id="CRZ33545.1"/>
    </source>
</evidence>
<dbReference type="CDD" id="cd05466">
    <property type="entry name" value="PBP2_LTTR_substrate"/>
    <property type="match status" value="1"/>
</dbReference>
<dbReference type="SUPFAM" id="SSF46785">
    <property type="entry name" value="Winged helix' DNA-binding domain"/>
    <property type="match status" value="1"/>
</dbReference>
<dbReference type="RefSeq" id="WP_103201717.1">
    <property type="nucleotide sequence ID" value="NZ_CVTD020000008.1"/>
</dbReference>
<dbReference type="PRINTS" id="PR00039">
    <property type="entry name" value="HTHLYSR"/>
</dbReference>
<sequence>MNNLLSLYNVFNTVAATGSISQAAKVLYVSQPAISKAITNLEECLNQVLFVRNSRGVKLTEEGQILYKYTKEAFDILKQGEDHIKRIQELGIGHLKIGVSATLCKYILLPYLDRFLKTYPHIKITIESQSTIHTLKQLENGTLDIGLVAKPANLKMYEFIPVAEIEDVFVATKDYLDNLRLREKYEDLFSAATILLLDEENISRKHVEEYFKDNNIIPQHILEVSSMDLLIEFAKTSLGVACVIKEFVSDELNSGRLILIPLKKPINKREVGFCYSKSAYLSDSLKKLIDFVRLKNE</sequence>
<feature type="domain" description="HTH lysR-type" evidence="5">
    <location>
        <begin position="10"/>
        <end position="60"/>
    </location>
</feature>
<proteinExistence type="inferred from homology"/>
<accession>A0A0H5SEV3</accession>
<name>A0A0H5SEV3_HERHM</name>
<keyword evidence="2" id="KW-0805">Transcription regulation</keyword>
<comment type="similarity">
    <text evidence="1">Belongs to the LysR transcriptional regulatory family.</text>
</comment>
<keyword evidence="4" id="KW-0804">Transcription</keyword>
<dbReference type="SUPFAM" id="SSF53850">
    <property type="entry name" value="Periplasmic binding protein-like II"/>
    <property type="match status" value="1"/>
</dbReference>
<dbReference type="InterPro" id="IPR036390">
    <property type="entry name" value="WH_DNA-bd_sf"/>
</dbReference>
<organism evidence="6 7">
    <name type="scientific">Herbinix hemicellulosilytica</name>
    <dbReference type="NCBI Taxonomy" id="1564487"/>
    <lineage>
        <taxon>Bacteria</taxon>
        <taxon>Bacillati</taxon>
        <taxon>Bacillota</taxon>
        <taxon>Clostridia</taxon>
        <taxon>Lachnospirales</taxon>
        <taxon>Lachnospiraceae</taxon>
        <taxon>Herbinix</taxon>
    </lineage>
</organism>
<dbReference type="Gene3D" id="3.40.190.290">
    <property type="match status" value="1"/>
</dbReference>
<reference evidence="6 7" key="1">
    <citation type="submission" date="2015-06" db="EMBL/GenBank/DDBJ databases">
        <authorList>
            <person name="Wibberg Daniel"/>
        </authorList>
    </citation>
    <scope>NUCLEOTIDE SEQUENCE [LARGE SCALE GENOMIC DNA]</scope>
    <source>
        <strain evidence="6 7">T3/55T</strain>
    </source>
</reference>
<evidence type="ECO:0000256" key="4">
    <source>
        <dbReference type="ARBA" id="ARBA00023163"/>
    </source>
</evidence>
<keyword evidence="3" id="KW-0238">DNA-binding</keyword>
<evidence type="ECO:0000256" key="2">
    <source>
        <dbReference type="ARBA" id="ARBA00023015"/>
    </source>
</evidence>
<dbReference type="AlphaFoldDB" id="A0A0H5SEV3"/>
<dbReference type="PANTHER" id="PTHR30126">
    <property type="entry name" value="HTH-TYPE TRANSCRIPTIONAL REGULATOR"/>
    <property type="match status" value="1"/>
</dbReference>
<dbReference type="PROSITE" id="PS50931">
    <property type="entry name" value="HTH_LYSR"/>
    <property type="match status" value="1"/>
</dbReference>
<dbReference type="GO" id="GO:0003700">
    <property type="term" value="F:DNA-binding transcription factor activity"/>
    <property type="evidence" value="ECO:0007669"/>
    <property type="project" value="InterPro"/>
</dbReference>
<dbReference type="Gene3D" id="1.10.10.10">
    <property type="entry name" value="Winged helix-like DNA-binding domain superfamily/Winged helix DNA-binding domain"/>
    <property type="match status" value="1"/>
</dbReference>
<dbReference type="Proteomes" id="UP000236497">
    <property type="component" value="Unassembled WGS sequence"/>
</dbReference>
<dbReference type="EMBL" id="CVTD020000008">
    <property type="protein sequence ID" value="CRZ33545.1"/>
    <property type="molecule type" value="Genomic_DNA"/>
</dbReference>
<dbReference type="FunFam" id="1.10.10.10:FF:000001">
    <property type="entry name" value="LysR family transcriptional regulator"/>
    <property type="match status" value="1"/>
</dbReference>
<dbReference type="InterPro" id="IPR005119">
    <property type="entry name" value="LysR_subst-bd"/>
</dbReference>
<evidence type="ECO:0000313" key="7">
    <source>
        <dbReference type="Proteomes" id="UP000236497"/>
    </source>
</evidence>
<dbReference type="InterPro" id="IPR000847">
    <property type="entry name" value="LysR_HTH_N"/>
</dbReference>
<gene>
    <name evidence="6" type="ORF">HHT355_0337</name>
</gene>
<evidence type="ECO:0000256" key="3">
    <source>
        <dbReference type="ARBA" id="ARBA00023125"/>
    </source>
</evidence>
<dbReference type="Pfam" id="PF00126">
    <property type="entry name" value="HTH_1"/>
    <property type="match status" value="1"/>
</dbReference>
<protein>
    <recommendedName>
        <fullName evidence="5">HTH lysR-type domain-containing protein</fullName>
    </recommendedName>
</protein>
<dbReference type="Pfam" id="PF03466">
    <property type="entry name" value="LysR_substrate"/>
    <property type="match status" value="1"/>
</dbReference>
<evidence type="ECO:0000259" key="5">
    <source>
        <dbReference type="PROSITE" id="PS50931"/>
    </source>
</evidence>
<dbReference type="InterPro" id="IPR036388">
    <property type="entry name" value="WH-like_DNA-bd_sf"/>
</dbReference>